<evidence type="ECO:0000256" key="6">
    <source>
        <dbReference type="ARBA" id="ARBA00022692"/>
    </source>
</evidence>
<dbReference type="GO" id="GO:0009061">
    <property type="term" value="P:anaerobic respiration"/>
    <property type="evidence" value="ECO:0007669"/>
    <property type="project" value="TreeGrafter"/>
</dbReference>
<evidence type="ECO:0000256" key="9">
    <source>
        <dbReference type="ARBA" id="ARBA00022989"/>
    </source>
</evidence>
<comment type="similarity">
    <text evidence="2">Belongs to the NapC/NirT/NrfH family.</text>
</comment>
<evidence type="ECO:0000256" key="12">
    <source>
        <dbReference type="SAM" id="Phobius"/>
    </source>
</evidence>
<dbReference type="PANTHER" id="PTHR30333:SF1">
    <property type="entry name" value="CYTOCHROME C-TYPE PROTEIN NAPC"/>
    <property type="match status" value="1"/>
</dbReference>
<keyword evidence="11 12" id="KW-0472">Membrane</keyword>
<dbReference type="RefSeq" id="WP_004369228.1">
    <property type="nucleotide sequence ID" value="NZ_GL833119.1"/>
</dbReference>
<keyword evidence="5" id="KW-0349">Heme</keyword>
<dbReference type="AlphaFoldDB" id="E7RN25"/>
<sequence>MNLRKLIAWKDLFSYRQKVALLVIGGTVVGLGLLFAYMLRMHTYIIGDDPAACVNCHIMSPYYATWSHSSHGRDATCNDCHVPHQNLFMKYLFKGKDGMKHVAYFVTHSEHQAINAEDASAQVIMDNCIRCHTQLNQEFVKTGRINYMMAKRGEGKACWDCHREVPHGGVNSLSSTPYAETQVPLPSSPVPEWLQRMVPSSKIR</sequence>
<accession>E7RN25</accession>
<evidence type="ECO:0000256" key="1">
    <source>
        <dbReference type="ARBA" id="ARBA00004236"/>
    </source>
</evidence>
<keyword evidence="4" id="KW-1003">Cell membrane</keyword>
<evidence type="ECO:0000313" key="14">
    <source>
        <dbReference type="EMBL" id="EFZ38156.1"/>
    </source>
</evidence>
<comment type="caution">
    <text evidence="14">The sequence shown here is derived from an EMBL/GenBank/DDBJ whole genome shotgun (WGS) entry which is preliminary data.</text>
</comment>
<dbReference type="eggNOG" id="COG3005">
    <property type="taxonomic scope" value="Bacteria"/>
</dbReference>
<keyword evidence="14" id="KW-0560">Oxidoreductase</keyword>
<keyword evidence="6 12" id="KW-0812">Transmembrane</keyword>
<evidence type="ECO:0000313" key="15">
    <source>
        <dbReference type="Proteomes" id="UP000005580"/>
    </source>
</evidence>
<evidence type="ECO:0000256" key="11">
    <source>
        <dbReference type="ARBA" id="ARBA00023136"/>
    </source>
</evidence>
<dbReference type="InterPro" id="IPR017571">
    <property type="entry name" value="NrfH"/>
</dbReference>
<evidence type="ECO:0000256" key="2">
    <source>
        <dbReference type="ARBA" id="ARBA00007395"/>
    </source>
</evidence>
<evidence type="ECO:0000256" key="10">
    <source>
        <dbReference type="ARBA" id="ARBA00023004"/>
    </source>
</evidence>
<dbReference type="HOGENOM" id="CLU_096753_0_0_10"/>
<organism evidence="14 15">
    <name type="scientific">Hoylesella oralis ATCC 33269</name>
    <dbReference type="NCBI Taxonomy" id="873533"/>
    <lineage>
        <taxon>Bacteria</taxon>
        <taxon>Pseudomonadati</taxon>
        <taxon>Bacteroidota</taxon>
        <taxon>Bacteroidia</taxon>
        <taxon>Bacteroidales</taxon>
        <taxon>Prevotellaceae</taxon>
        <taxon>Hoylesella</taxon>
    </lineage>
</organism>
<dbReference type="InterPro" id="IPR051174">
    <property type="entry name" value="Cytochrome_c-type_ET"/>
</dbReference>
<dbReference type="Pfam" id="PF03264">
    <property type="entry name" value="Cytochrom_NNT"/>
    <property type="match status" value="1"/>
</dbReference>
<keyword evidence="9 12" id="KW-1133">Transmembrane helix</keyword>
<dbReference type="GO" id="GO:0042279">
    <property type="term" value="F:nitrite reductase (cytochrome, ammonia-forming) activity"/>
    <property type="evidence" value="ECO:0007669"/>
    <property type="project" value="UniProtKB-EC"/>
</dbReference>
<evidence type="ECO:0000256" key="8">
    <source>
        <dbReference type="ARBA" id="ARBA00022982"/>
    </source>
</evidence>
<dbReference type="STRING" id="28134.SAMN05444288_0348"/>
<dbReference type="PANTHER" id="PTHR30333">
    <property type="entry name" value="CYTOCHROME C-TYPE PROTEIN"/>
    <property type="match status" value="1"/>
</dbReference>
<evidence type="ECO:0000256" key="4">
    <source>
        <dbReference type="ARBA" id="ARBA00022475"/>
    </source>
</evidence>
<feature type="transmembrane region" description="Helical" evidence="12">
    <location>
        <begin position="20"/>
        <end position="39"/>
    </location>
</feature>
<dbReference type="GO" id="GO:0005886">
    <property type="term" value="C:plasma membrane"/>
    <property type="evidence" value="ECO:0007669"/>
    <property type="project" value="UniProtKB-SubCell"/>
</dbReference>
<evidence type="ECO:0000256" key="5">
    <source>
        <dbReference type="ARBA" id="ARBA00022617"/>
    </source>
</evidence>
<gene>
    <name evidence="14" type="primary">nrfH</name>
    <name evidence="14" type="ORF">HMPREF0663_10525</name>
</gene>
<feature type="domain" description="NapC/NirT cytochrome c N-terminal" evidence="13">
    <location>
        <begin position="17"/>
        <end position="168"/>
    </location>
</feature>
<comment type="subcellular location">
    <subcellularLocation>
        <location evidence="1">Cell membrane</location>
    </subcellularLocation>
</comment>
<proteinExistence type="inferred from homology"/>
<dbReference type="InterPro" id="IPR036280">
    <property type="entry name" value="Multihaem_cyt_sf"/>
</dbReference>
<evidence type="ECO:0000259" key="13">
    <source>
        <dbReference type="Pfam" id="PF03264"/>
    </source>
</evidence>
<protein>
    <submittedName>
        <fullName evidence="14">Cytochrome c nitrate reductase, small subunit</fullName>
        <ecNumber evidence="14">1.7.2.2</ecNumber>
    </submittedName>
</protein>
<dbReference type="NCBIfam" id="TIGR03153">
    <property type="entry name" value="cytochr_NrfH"/>
    <property type="match status" value="1"/>
</dbReference>
<dbReference type="GO" id="GO:0046872">
    <property type="term" value="F:metal ion binding"/>
    <property type="evidence" value="ECO:0007669"/>
    <property type="project" value="UniProtKB-KW"/>
</dbReference>
<dbReference type="SUPFAM" id="SSF48695">
    <property type="entry name" value="Multiheme cytochromes"/>
    <property type="match status" value="1"/>
</dbReference>
<dbReference type="EMBL" id="AEPE02000002">
    <property type="protein sequence ID" value="EFZ38156.1"/>
    <property type="molecule type" value="Genomic_DNA"/>
</dbReference>
<keyword evidence="3" id="KW-0813">Transport</keyword>
<dbReference type="Gene3D" id="1.10.3820.10">
    <property type="entry name" value="Di-heme elbow motif domain"/>
    <property type="match status" value="1"/>
</dbReference>
<dbReference type="GO" id="GO:0009055">
    <property type="term" value="F:electron transfer activity"/>
    <property type="evidence" value="ECO:0007669"/>
    <property type="project" value="TreeGrafter"/>
</dbReference>
<keyword evidence="7" id="KW-0479">Metal-binding</keyword>
<keyword evidence="8" id="KW-0249">Electron transport</keyword>
<keyword evidence="10" id="KW-0408">Iron</keyword>
<keyword evidence="15" id="KW-1185">Reference proteome</keyword>
<name>E7RN25_9BACT</name>
<dbReference type="Proteomes" id="UP000005580">
    <property type="component" value="Unassembled WGS sequence"/>
</dbReference>
<dbReference type="EC" id="1.7.2.2" evidence="14"/>
<dbReference type="InterPro" id="IPR038266">
    <property type="entry name" value="NapC/NirT_cytc_sf"/>
</dbReference>
<dbReference type="InterPro" id="IPR005126">
    <property type="entry name" value="NapC/NirT_cyt_c_N"/>
</dbReference>
<dbReference type="GO" id="GO:0022900">
    <property type="term" value="P:electron transport chain"/>
    <property type="evidence" value="ECO:0007669"/>
    <property type="project" value="InterPro"/>
</dbReference>
<evidence type="ECO:0000256" key="7">
    <source>
        <dbReference type="ARBA" id="ARBA00022723"/>
    </source>
</evidence>
<reference evidence="14" key="1">
    <citation type="submission" date="2011-01" db="EMBL/GenBank/DDBJ databases">
        <authorList>
            <person name="Muzny D."/>
            <person name="Qin X."/>
            <person name="Buhay C."/>
            <person name="Dugan-Rocha S."/>
            <person name="Ding Y."/>
            <person name="Chen G."/>
            <person name="Hawes A."/>
            <person name="Holder M."/>
            <person name="Jhangiani S."/>
            <person name="Johnson A."/>
            <person name="Khan Z."/>
            <person name="Li Z."/>
            <person name="Liu W."/>
            <person name="Liu X."/>
            <person name="Perez L."/>
            <person name="Shen H."/>
            <person name="Wang Q."/>
            <person name="Watt J."/>
            <person name="Xi L."/>
            <person name="Xin Y."/>
            <person name="Zhou J."/>
            <person name="Deng J."/>
            <person name="Jiang H."/>
            <person name="Liu Y."/>
            <person name="Qu J."/>
            <person name="Song X.-Z."/>
            <person name="Zhang L."/>
            <person name="Villasana D."/>
            <person name="Johnson A."/>
            <person name="Liu J."/>
            <person name="Liyanage D."/>
            <person name="Lorensuhewa L."/>
            <person name="Robinson T."/>
            <person name="Song A."/>
            <person name="Song B.-B."/>
            <person name="Dinh H."/>
            <person name="Thornton R."/>
            <person name="Coyle M."/>
            <person name="Francisco L."/>
            <person name="Jackson L."/>
            <person name="Javaid M."/>
            <person name="Korchina V."/>
            <person name="Kovar C."/>
            <person name="Mata R."/>
            <person name="Mathew T."/>
            <person name="Ngo R."/>
            <person name="Nguyen L."/>
            <person name="Nguyen N."/>
            <person name="Okwuonu G."/>
            <person name="Ongeri F."/>
            <person name="Pham C."/>
            <person name="Simmons D."/>
            <person name="Wilczek-Boney K."/>
            <person name="Hale W."/>
            <person name="Jakkamsetti A."/>
            <person name="Pham P."/>
            <person name="Ruth R."/>
            <person name="San Lucas F."/>
            <person name="Warren J."/>
            <person name="Zhang J."/>
            <person name="Zhao Z."/>
            <person name="Zhou C."/>
            <person name="Zhu D."/>
            <person name="Lee S."/>
            <person name="Bess C."/>
            <person name="Blankenburg K."/>
            <person name="Forbes L."/>
            <person name="Fu Q."/>
            <person name="Gubbala S."/>
            <person name="Hirani K."/>
            <person name="Jayaseelan J.C."/>
            <person name="Lara F."/>
            <person name="Munidasa M."/>
            <person name="Palculict T."/>
            <person name="Patil S."/>
            <person name="Pu L.-L."/>
            <person name="Saada N."/>
            <person name="Tang L."/>
            <person name="Weissenberger G."/>
            <person name="Zhu Y."/>
            <person name="Hemphill L."/>
            <person name="Shang Y."/>
            <person name="Youmans B."/>
            <person name="Ayvaz T."/>
            <person name="Ross M."/>
            <person name="Santibanez J."/>
            <person name="Aqrawi P."/>
            <person name="Gross S."/>
            <person name="Joshi V."/>
            <person name="Fowler G."/>
            <person name="Nazareth L."/>
            <person name="Reid J."/>
            <person name="Worley K."/>
            <person name="Petrosino J."/>
            <person name="Highlander S."/>
            <person name="Gibbs R."/>
        </authorList>
    </citation>
    <scope>NUCLEOTIDE SEQUENCE [LARGE SCALE GENOMIC DNA]</scope>
    <source>
        <strain evidence="14">ATCC 33269</strain>
    </source>
</reference>
<evidence type="ECO:0000256" key="3">
    <source>
        <dbReference type="ARBA" id="ARBA00022448"/>
    </source>
</evidence>